<feature type="region of interest" description="Disordered" evidence="2">
    <location>
        <begin position="242"/>
        <end position="262"/>
    </location>
</feature>
<proteinExistence type="predicted"/>
<evidence type="ECO:0000313" key="4">
    <source>
        <dbReference type="Proteomes" id="UP001258017"/>
    </source>
</evidence>
<feature type="compositionally biased region" description="Low complexity" evidence="2">
    <location>
        <begin position="730"/>
        <end position="788"/>
    </location>
</feature>
<accession>A0AAD9RCB0</accession>
<feature type="compositionally biased region" description="Low complexity" evidence="2">
    <location>
        <begin position="821"/>
        <end position="834"/>
    </location>
</feature>
<keyword evidence="1" id="KW-0175">Coiled coil</keyword>
<organism evidence="3 4">
    <name type="scientific">Odynerus spinipes</name>
    <dbReference type="NCBI Taxonomy" id="1348599"/>
    <lineage>
        <taxon>Eukaryota</taxon>
        <taxon>Metazoa</taxon>
        <taxon>Ecdysozoa</taxon>
        <taxon>Arthropoda</taxon>
        <taxon>Hexapoda</taxon>
        <taxon>Insecta</taxon>
        <taxon>Pterygota</taxon>
        <taxon>Neoptera</taxon>
        <taxon>Endopterygota</taxon>
        <taxon>Hymenoptera</taxon>
        <taxon>Apocrita</taxon>
        <taxon>Aculeata</taxon>
        <taxon>Vespoidea</taxon>
        <taxon>Vespidae</taxon>
        <taxon>Eumeninae</taxon>
        <taxon>Odynerus</taxon>
    </lineage>
</organism>
<protein>
    <submittedName>
        <fullName evidence="3">Uncharacterized protein</fullName>
    </submittedName>
</protein>
<name>A0AAD9RCB0_9HYME</name>
<evidence type="ECO:0000313" key="3">
    <source>
        <dbReference type="EMBL" id="KAK2576820.1"/>
    </source>
</evidence>
<evidence type="ECO:0000256" key="2">
    <source>
        <dbReference type="SAM" id="MobiDB-lite"/>
    </source>
</evidence>
<feature type="region of interest" description="Disordered" evidence="2">
    <location>
        <begin position="1"/>
        <end position="97"/>
    </location>
</feature>
<dbReference type="AlphaFoldDB" id="A0AAD9RCB0"/>
<keyword evidence="4" id="KW-1185">Reference proteome</keyword>
<gene>
    <name evidence="3" type="ORF">KPH14_005454</name>
</gene>
<feature type="region of interest" description="Disordered" evidence="2">
    <location>
        <begin position="712"/>
        <end position="834"/>
    </location>
</feature>
<dbReference type="Proteomes" id="UP001258017">
    <property type="component" value="Unassembled WGS sequence"/>
</dbReference>
<feature type="compositionally biased region" description="Polar residues" evidence="2">
    <location>
        <begin position="712"/>
        <end position="729"/>
    </location>
</feature>
<feature type="compositionally biased region" description="Polar residues" evidence="2">
    <location>
        <begin position="43"/>
        <end position="62"/>
    </location>
</feature>
<comment type="caution">
    <text evidence="3">The sequence shown here is derived from an EMBL/GenBank/DDBJ whole genome shotgun (WGS) entry which is preliminary data.</text>
</comment>
<reference evidence="3" key="2">
    <citation type="journal article" date="2023" name="Commun. Biol.">
        <title>Intrasexual cuticular hydrocarbon dimorphism in a wasp sheds light on hydrocarbon biosynthesis genes in Hymenoptera.</title>
        <authorList>
            <person name="Moris V.C."/>
            <person name="Podsiadlowski L."/>
            <person name="Martin S."/>
            <person name="Oeyen J.P."/>
            <person name="Donath A."/>
            <person name="Petersen M."/>
            <person name="Wilbrandt J."/>
            <person name="Misof B."/>
            <person name="Liedtke D."/>
            <person name="Thamm M."/>
            <person name="Scheiner R."/>
            <person name="Schmitt T."/>
            <person name="Niehuis O."/>
        </authorList>
    </citation>
    <scope>NUCLEOTIDE SEQUENCE</scope>
    <source>
        <strain evidence="3">GBR_01_08_01A</strain>
    </source>
</reference>
<sequence>MSKRKVSAERNIATAKDTTRRPSVASIHTRATTVPLQRRRSQSGKSPSPETNLNQGTMTKLSKTILATGDSNAAPPKTSFNAQDRSKELRSNSSPRLKSFPAERIRKFDNPALFDTKPIRSVIGQANQEPSSRFTMPTASVHNHEYGDHVRGMMNPGQQNQSQVPENVCQQQICTNYSMHQGIPQAEGPLTYRVPGPDRHRPNVPHGHQSQINAVAAPASLAYVHNGQAPVAQLSTPATHVRAQKSQRSQEEATNYGGQKQPEWVTDEHTQVTDLEKQPVGGRNSVMHRRAVMQERQQDTQQMQAHSNPSMYANVASQHTNRPMSVPPSQNNMQPLPYLTHENPHQVYQQLQNNIARQQQMQQRAFNQQMQIMSAQQQAQHQAQGNQAAYYNYFTQQLPGRGSLPHGMTSPQDANVNQTRIGQNAATSMQQVQQQNTTYSNNKQNGVVPSNQVLISNPNVQSQLRPYTINIVDNAKPQDAAYNQHAHNHEQVSQMYRQTIPGQQMPNNFQQQHIMPQNHFQQQNATPQNHTQQQNVIPQNYIQQQNAIAQNHIQQQNAIAQNHMQQVAAAENANMQANNQMHANRRRNHLKFSPKMIRDQELLVATMKQQGISDELMRRQFDALLREQRKQLEYLQQFEQENDLPVTKKQEIRRKIQMDEKPEWMAHITPPRIPYSDFEKMNAKVKEQNSTTPQQQMTEYQMVEYNGMQQNANNQQVTPPSAHNHNQSAQQNTYQNWQQQNPNWQQQNPNWQQQNPNIQQQNPNRQQQNPNMQQHNPNMQQQNPNWQQTTGLPPGSQYTHASSQPPQHQHQHQHAANNSMQSQNPAYWQQQQNMQQPYQQAAYYQQPQQVSWQYDQPQREQGSHFFKKAVSLNDLNVKNSEPSSLLKLRLYKDVIRPQKRNNGLQDPETIQKALEILNNPESSKGLEYLANLNRKKQLAKLNGMQHPNDVISELIPRPPLDNSEMIPQRTISANGLENTRNPNNPLPQPLVYLKRSEAGGTMNEFPRQKQNNPRNRYSLMAEREDGTIAPNVSYQESNPITQAQQFHLLQQNNHQRVIPYNNKNPLSALNKSMSYKFDGIPPEHYHQVQQYYQNKQNMVNSGQGDVPTLNKPDASNVPYRDRPGGDTADLSHFKDNGQTQNKMAPSPQFGQYQRLNGSYDSPEIREAKTIGGVMYLARKPDYIPNQPMTLENSSIANKYVQPTVIYN</sequence>
<feature type="compositionally biased region" description="Polar residues" evidence="2">
    <location>
        <begin position="242"/>
        <end position="258"/>
    </location>
</feature>
<evidence type="ECO:0000256" key="1">
    <source>
        <dbReference type="SAM" id="Coils"/>
    </source>
</evidence>
<dbReference type="EMBL" id="JAIFRP010004405">
    <property type="protein sequence ID" value="KAK2576820.1"/>
    <property type="molecule type" value="Genomic_DNA"/>
</dbReference>
<reference evidence="3" key="1">
    <citation type="submission" date="2021-08" db="EMBL/GenBank/DDBJ databases">
        <authorList>
            <person name="Misof B."/>
            <person name="Oliver O."/>
            <person name="Podsiadlowski L."/>
            <person name="Donath A."/>
            <person name="Peters R."/>
            <person name="Mayer C."/>
            <person name="Rust J."/>
            <person name="Gunkel S."/>
            <person name="Lesny P."/>
            <person name="Martin S."/>
            <person name="Oeyen J.P."/>
            <person name="Petersen M."/>
            <person name="Panagiotis P."/>
            <person name="Wilbrandt J."/>
            <person name="Tanja T."/>
        </authorList>
    </citation>
    <scope>NUCLEOTIDE SEQUENCE</scope>
    <source>
        <strain evidence="3">GBR_01_08_01A</strain>
        <tissue evidence="3">Thorax + abdomen</tissue>
    </source>
</reference>
<feature type="coiled-coil region" evidence="1">
    <location>
        <begin position="553"/>
        <end position="587"/>
    </location>
</feature>